<evidence type="ECO:0000313" key="4">
    <source>
        <dbReference type="Proteomes" id="UP001470230"/>
    </source>
</evidence>
<dbReference type="SUPFAM" id="SSF54495">
    <property type="entry name" value="UBC-like"/>
    <property type="match status" value="1"/>
</dbReference>
<dbReference type="Proteomes" id="UP001470230">
    <property type="component" value="Unassembled WGS sequence"/>
</dbReference>
<dbReference type="InterPro" id="IPR000608">
    <property type="entry name" value="UBC"/>
</dbReference>
<dbReference type="SUPFAM" id="SSF53300">
    <property type="entry name" value="vWA-like"/>
    <property type="match status" value="1"/>
</dbReference>
<name>A0ABR2KDY1_9EUKA</name>
<accession>A0ABR2KDY1</accession>
<feature type="domain" description="UBC core" evidence="2">
    <location>
        <begin position="900"/>
        <end position="1049"/>
    </location>
</feature>
<gene>
    <name evidence="3" type="ORF">M9Y10_034025</name>
</gene>
<comment type="caution">
    <text evidence="3">The sequence shown here is derived from an EMBL/GenBank/DDBJ whole genome shotgun (WGS) entry which is preliminary data.</text>
</comment>
<evidence type="ECO:0000256" key="1">
    <source>
        <dbReference type="SAM" id="MobiDB-lite"/>
    </source>
</evidence>
<dbReference type="PROSITE" id="PS50127">
    <property type="entry name" value="UBC_2"/>
    <property type="match status" value="1"/>
</dbReference>
<dbReference type="EMBL" id="JAPFFF010000005">
    <property type="protein sequence ID" value="KAK8889279.1"/>
    <property type="molecule type" value="Genomic_DNA"/>
</dbReference>
<sequence length="1133" mass="129277">MSSKIKFFYSLKNVPKRSFVLLINKESTVKDVLEKLSERYKETYTTLFYFGSEIDSTDLIIDYIEDNPQCIFTASLDSEPPSNYLIKKTISSPNSGTKIPPPKIPGKESSKPIAAQITVPKVPEKDSSKPIAEQIIRPKIPPPKIPGKDSSKPNVSIIPKPKIPGKDSIKAISPLNQGIPEKPPGIRPGKAKELSIAKPPMNKPKEQFTSQPKIEEPYDNINHINAYYDLTSTPIIEHSDERIKLYSGQQLDIESEMNFVFYFTGGDKNMLLNGIQVNLLLSMNANECNEALKKYIKDIIDTSDKILIVYLPGGIPFTTGKLGDIFTNKKFEMKNVIYGVLTRLIPEEILSGSCGELCNIKDDNHKKLISPLVDSTDLGMSDMACLIGYFNYYGFKSGRFLKSSSAIIHFPPLITSLKRIIERNDVVGRDVVTVTSTLYSYFRGIIPSYCPDNKIFEYSLLLCNLIYPIYDDSDDIPLFCYQIKEEDKSAPFFSNFKPGETIYYWKGDAGIDFAWLDFQIPIDDAIENLNYLFDDFSPKKPLSLKNVSGCSIVKGKDHEYLYIMKSYLKDSNANKNGNLVDIVNPMTGTIESKDIESFDISQERSQLEITTNLIIPDRVKQIIVVIFDESELMYTDLNGDQISLDNENPPRITIAYQLLSMLLDKMYYSIRHCIQSLVSFDDDILVRYPFGPINPNSLNSCMKKEVCNSQSKLWDSLSFSCKEITKFRKDVDGNEIYKNAQSRILVISAGKDNGSSAKLHNVVEKLIKNKIVVDSVVLNTCDRCKRLCAACHATGGLSFRPKNIQECFDLAEQSAFFNYEERKINPAPLIPGDKSTIPFHLESDQITKKFMKNARQKAKFDNKITNEFIIQCSENLPLATPRHICSKFTNSLIPHLRTKRILYELHFAAEVLKKESSYYDPDLKIYLFQSQIDMWKVFIRSPDEELYDQKWWYLFVKFPELYPFRPPIIKFVSVPYHLNIAKDGHICINALERNYNSSRDVYHIIQEIKELFLLPDLNTPISSEMHFMYKDNRDMYVSLAKQSAEVNGKNDFKDFVTESIPINDDVPDGFTTNSGIRFPSFNEMYMKPKSQPKKSSVAYDKEELKQQVTSNKNPIYIITGKPLNDMSDEDDCI</sequence>
<dbReference type="Pfam" id="PF00179">
    <property type="entry name" value="UQ_con"/>
    <property type="match status" value="1"/>
</dbReference>
<dbReference type="PANTHER" id="PTHR24067">
    <property type="entry name" value="UBIQUITIN-CONJUGATING ENZYME E2"/>
    <property type="match status" value="1"/>
</dbReference>
<evidence type="ECO:0000259" key="2">
    <source>
        <dbReference type="PROSITE" id="PS50127"/>
    </source>
</evidence>
<organism evidence="3 4">
    <name type="scientific">Tritrichomonas musculus</name>
    <dbReference type="NCBI Taxonomy" id="1915356"/>
    <lineage>
        <taxon>Eukaryota</taxon>
        <taxon>Metamonada</taxon>
        <taxon>Parabasalia</taxon>
        <taxon>Tritrichomonadida</taxon>
        <taxon>Tritrichomonadidae</taxon>
        <taxon>Tritrichomonas</taxon>
    </lineage>
</organism>
<dbReference type="Gene3D" id="3.10.110.10">
    <property type="entry name" value="Ubiquitin Conjugating Enzyme"/>
    <property type="match status" value="1"/>
</dbReference>
<keyword evidence="4" id="KW-1185">Reference proteome</keyword>
<dbReference type="InterPro" id="IPR036465">
    <property type="entry name" value="vWFA_dom_sf"/>
</dbReference>
<feature type="region of interest" description="Disordered" evidence="1">
    <location>
        <begin position="88"/>
        <end position="111"/>
    </location>
</feature>
<proteinExistence type="predicted"/>
<reference evidence="3 4" key="1">
    <citation type="submission" date="2024-04" db="EMBL/GenBank/DDBJ databases">
        <title>Tritrichomonas musculus Genome.</title>
        <authorList>
            <person name="Alves-Ferreira E."/>
            <person name="Grigg M."/>
            <person name="Lorenzi H."/>
            <person name="Galac M."/>
        </authorList>
    </citation>
    <scope>NUCLEOTIDE SEQUENCE [LARGE SCALE GENOMIC DNA]</scope>
    <source>
        <strain evidence="3 4">EAF2021</strain>
    </source>
</reference>
<evidence type="ECO:0000313" key="3">
    <source>
        <dbReference type="EMBL" id="KAK8889279.1"/>
    </source>
</evidence>
<dbReference type="InterPro" id="IPR016135">
    <property type="entry name" value="UBQ-conjugating_enzyme/RWD"/>
</dbReference>
<feature type="region of interest" description="Disordered" evidence="1">
    <location>
        <begin position="138"/>
        <end position="167"/>
    </location>
</feature>
<dbReference type="SMART" id="SM00212">
    <property type="entry name" value="UBCc"/>
    <property type="match status" value="1"/>
</dbReference>
<dbReference type="InterPro" id="IPR050113">
    <property type="entry name" value="Ub_conjugating_enzyme"/>
</dbReference>
<dbReference type="Gene3D" id="3.40.50.410">
    <property type="entry name" value="von Willebrand factor, type A domain"/>
    <property type="match status" value="1"/>
</dbReference>
<protein>
    <recommendedName>
        <fullName evidence="2">UBC core domain-containing protein</fullName>
    </recommendedName>
</protein>